<reference evidence="1" key="1">
    <citation type="journal article" date="2021" name="PeerJ">
        <title>Extensive microbial diversity within the chicken gut microbiome revealed by metagenomics and culture.</title>
        <authorList>
            <person name="Gilroy R."/>
            <person name="Ravi A."/>
            <person name="Getino M."/>
            <person name="Pursley I."/>
            <person name="Horton D.L."/>
            <person name="Alikhan N.F."/>
            <person name="Baker D."/>
            <person name="Gharbi K."/>
            <person name="Hall N."/>
            <person name="Watson M."/>
            <person name="Adriaenssens E.M."/>
            <person name="Foster-Nyarko E."/>
            <person name="Jarju S."/>
            <person name="Secka A."/>
            <person name="Antonio M."/>
            <person name="Oren A."/>
            <person name="Chaudhuri R.R."/>
            <person name="La Ragione R."/>
            <person name="Hildebrand F."/>
            <person name="Pallen M.J."/>
        </authorList>
    </citation>
    <scope>NUCLEOTIDE SEQUENCE</scope>
    <source>
        <strain evidence="1">ChiHjej12B11-9195</strain>
    </source>
</reference>
<sequence>MSPVVAKTGENLGVLKSAGGNGFSHVMQWSELAPADLAKLKALSAGPVLPLVALQMQLASISRRLNENIELTRQAINEIRQVTQEDRWATLIALDASVSKAVEEARHVGKVSKSILAPIHSKEDDIRKSSDLFKQIVAKPPLRPSSWMPNLRPTWLSSLKKRPAKCWR</sequence>
<reference evidence="1" key="2">
    <citation type="submission" date="2021-04" db="EMBL/GenBank/DDBJ databases">
        <authorList>
            <person name="Gilroy R."/>
        </authorList>
    </citation>
    <scope>NUCLEOTIDE SEQUENCE</scope>
    <source>
        <strain evidence="1">ChiHjej12B11-9195</strain>
    </source>
</reference>
<comment type="caution">
    <text evidence="1">The sequence shown here is derived from an EMBL/GenBank/DDBJ whole genome shotgun (WGS) entry which is preliminary data.</text>
</comment>
<accession>A0A9D1ZRE6</accession>
<gene>
    <name evidence="1" type="ORF">H9821_00030</name>
</gene>
<protein>
    <submittedName>
        <fullName evidence="1">Uncharacterized protein</fullName>
    </submittedName>
</protein>
<dbReference type="AlphaFoldDB" id="A0A9D1ZRE6"/>
<name>A0A9D1ZRE6_9MICC</name>
<evidence type="ECO:0000313" key="1">
    <source>
        <dbReference type="EMBL" id="HIY94046.1"/>
    </source>
</evidence>
<dbReference type="Proteomes" id="UP000824134">
    <property type="component" value="Unassembled WGS sequence"/>
</dbReference>
<organism evidence="1 2">
    <name type="scientific">Candidatus Rothia avicola</name>
    <dbReference type="NCBI Taxonomy" id="2840478"/>
    <lineage>
        <taxon>Bacteria</taxon>
        <taxon>Bacillati</taxon>
        <taxon>Actinomycetota</taxon>
        <taxon>Actinomycetes</taxon>
        <taxon>Micrococcales</taxon>
        <taxon>Micrococcaceae</taxon>
        <taxon>Rothia</taxon>
    </lineage>
</organism>
<dbReference type="EMBL" id="DXCN01000001">
    <property type="protein sequence ID" value="HIY94046.1"/>
    <property type="molecule type" value="Genomic_DNA"/>
</dbReference>
<proteinExistence type="predicted"/>
<evidence type="ECO:0000313" key="2">
    <source>
        <dbReference type="Proteomes" id="UP000824134"/>
    </source>
</evidence>